<name>A0A088S3D8_LEIPA</name>
<evidence type="ECO:0000313" key="1">
    <source>
        <dbReference type="EMBL" id="AIO02110.1"/>
    </source>
</evidence>
<organism evidence="1 2">
    <name type="scientific">Leishmania panamensis</name>
    <dbReference type="NCBI Taxonomy" id="5679"/>
    <lineage>
        <taxon>Eukaryota</taxon>
        <taxon>Discoba</taxon>
        <taxon>Euglenozoa</taxon>
        <taxon>Kinetoplastea</taxon>
        <taxon>Metakinetoplastina</taxon>
        <taxon>Trypanosomatida</taxon>
        <taxon>Trypanosomatidae</taxon>
        <taxon>Leishmaniinae</taxon>
        <taxon>Leishmania</taxon>
        <taxon>Leishmania guyanensis species complex</taxon>
    </lineage>
</organism>
<dbReference type="eggNOG" id="ENOG502SDYZ">
    <property type="taxonomic scope" value="Eukaryota"/>
</dbReference>
<dbReference type="KEGG" id="lpan:LPMP_344910"/>
<proteinExistence type="predicted"/>
<gene>
    <name evidence="1" type="ORF">LPMP_344910</name>
</gene>
<sequence length="171" mass="19444">MSLFERPHRLTSVSSVVMGLNPATLREIDDYAMWMDEVHAELAGVYGEQAMQWKVSDITYATSDNPSRFSSRITQGLFESLHDYKALLEKIDAITTQLTEKTQLQELIETAISQDTEGGKSLRKQKRELRSLKANIIQLTRQGAELKYQLVCLSQQLSHVFKAKVVRISLI</sequence>
<dbReference type="OrthoDB" id="260465at2759"/>
<keyword evidence="2" id="KW-1185">Reference proteome</keyword>
<dbReference type="VEuPathDB" id="TriTrypDB:LPAL13_340057000"/>
<evidence type="ECO:0000313" key="2">
    <source>
        <dbReference type="Proteomes" id="UP000063063"/>
    </source>
</evidence>
<dbReference type="Proteomes" id="UP000063063">
    <property type="component" value="Chromosome 34"/>
</dbReference>
<protein>
    <submittedName>
        <fullName evidence="1">Uncharacterized protein</fullName>
    </submittedName>
</protein>
<dbReference type="AlphaFoldDB" id="A0A088S3D8"/>
<dbReference type="EMBL" id="CP009403">
    <property type="protein sequence ID" value="AIO02110.1"/>
    <property type="molecule type" value="Genomic_DNA"/>
</dbReference>
<dbReference type="VEuPathDB" id="TriTrypDB:LPMP_344910"/>
<accession>A0A088S3D8</accession>
<dbReference type="GeneID" id="22578996"/>
<reference evidence="1 2" key="1">
    <citation type="journal article" date="2015" name="Sci. Rep.">
        <title>The genome of Leishmania panamensis: insights into genomics of the L. (Viannia) subgenus.</title>
        <authorList>
            <person name="Llanes A."/>
            <person name="Restrepo C.M."/>
            <person name="Vecchio G.D."/>
            <person name="Anguizola F.J."/>
            <person name="Lleonart R."/>
        </authorList>
    </citation>
    <scope>NUCLEOTIDE SEQUENCE [LARGE SCALE GENOMIC DNA]</scope>
    <source>
        <strain evidence="1 2">MHOM/PA/94/PSC-1</strain>
    </source>
</reference>
<dbReference type="RefSeq" id="XP_010702910.1">
    <property type="nucleotide sequence ID" value="XM_010704608.1"/>
</dbReference>